<dbReference type="Pfam" id="PF11638">
    <property type="entry name" value="DnaA_N"/>
    <property type="match status" value="1"/>
</dbReference>
<dbReference type="OrthoDB" id="7657434at2"/>
<protein>
    <recommendedName>
        <fullName evidence="1">DnaA N-terminal domain-containing protein</fullName>
    </recommendedName>
</protein>
<evidence type="ECO:0000259" key="1">
    <source>
        <dbReference type="Pfam" id="PF11638"/>
    </source>
</evidence>
<dbReference type="InterPro" id="IPR038454">
    <property type="entry name" value="DnaA_N_sf"/>
</dbReference>
<sequence length="235" mass="27180">MDVKRLTGVKASALKYDLLTALSVTGLHHTPRHQIAIARLTLLLTARYNWRADEFCVGQRDLARMWNVTERTVKREIKYWIEQGLVICKRQGVRGRVGAYRLNYPEIFRQSEPFWSAIGPDFEERMGETHPVQEAKVVAVDFRKESAVREMPPDLPAAQPTWRAACQRMRELHPYHYQNWLAFLKFVSDEDGLLMLSADNQFVAHYVQTHLLGIVNEAVEATLGPRQRIRIVVMP</sequence>
<dbReference type="AlphaFoldDB" id="A0A640VVC4"/>
<feature type="domain" description="DnaA N-terminal" evidence="1">
    <location>
        <begin position="161"/>
        <end position="219"/>
    </location>
</feature>
<accession>A0A640VVC4</accession>
<name>A0A640VVC4_9RHOB</name>
<keyword evidence="3" id="KW-1185">Reference proteome</keyword>
<dbReference type="Gene3D" id="3.30.300.180">
    <property type="match status" value="1"/>
</dbReference>
<evidence type="ECO:0000313" key="3">
    <source>
        <dbReference type="Proteomes" id="UP000436522"/>
    </source>
</evidence>
<proteinExistence type="predicted"/>
<reference evidence="2 3" key="1">
    <citation type="submission" date="2019-12" db="EMBL/GenBank/DDBJ databases">
        <title>Roseobacter cerasinus sp. nov., isolated from seawater around aquaculture.</title>
        <authorList>
            <person name="Muramatsu S."/>
            <person name="Takabe Y."/>
            <person name="Mori K."/>
            <person name="Takaichi S."/>
            <person name="Hanada S."/>
        </authorList>
    </citation>
    <scope>NUCLEOTIDE SEQUENCE [LARGE SCALE GENOMIC DNA]</scope>
    <source>
        <strain evidence="2 3">AI77</strain>
    </source>
</reference>
<gene>
    <name evidence="2" type="ORF">So717_37220</name>
</gene>
<organism evidence="2 3">
    <name type="scientific">Roseobacter cerasinus</name>
    <dbReference type="NCBI Taxonomy" id="2602289"/>
    <lineage>
        <taxon>Bacteria</taxon>
        <taxon>Pseudomonadati</taxon>
        <taxon>Pseudomonadota</taxon>
        <taxon>Alphaproteobacteria</taxon>
        <taxon>Rhodobacterales</taxon>
        <taxon>Roseobacteraceae</taxon>
        <taxon>Roseobacter</taxon>
    </lineage>
</organism>
<dbReference type="InterPro" id="IPR024633">
    <property type="entry name" value="DnaA_N_dom"/>
</dbReference>
<dbReference type="EMBL" id="BLIV01000008">
    <property type="protein sequence ID" value="GFE51969.1"/>
    <property type="molecule type" value="Genomic_DNA"/>
</dbReference>
<comment type="caution">
    <text evidence="2">The sequence shown here is derived from an EMBL/GenBank/DDBJ whole genome shotgun (WGS) entry which is preliminary data.</text>
</comment>
<evidence type="ECO:0000313" key="2">
    <source>
        <dbReference type="EMBL" id="GFE51969.1"/>
    </source>
</evidence>
<dbReference type="Proteomes" id="UP000436522">
    <property type="component" value="Unassembled WGS sequence"/>
</dbReference>
<dbReference type="RefSeq" id="WP_159980200.1">
    <property type="nucleotide sequence ID" value="NZ_BLIV01000008.1"/>
</dbReference>